<reference evidence="10" key="1">
    <citation type="submission" date="2013-08" db="EMBL/GenBank/DDBJ databases">
        <title>Gene expansion shapes genome architecture in the human pathogen Lichtheimia corymbifera: an evolutionary genomics analysis in the ancient terrestrial Mucorales (Mucoromycotina).</title>
        <authorList>
            <person name="Schwartze V.U."/>
            <person name="Winter S."/>
            <person name="Shelest E."/>
            <person name="Marcet-Houben M."/>
            <person name="Horn F."/>
            <person name="Wehner S."/>
            <person name="Hoffmann K."/>
            <person name="Riege K."/>
            <person name="Sammeth M."/>
            <person name="Nowrousian M."/>
            <person name="Valiante V."/>
            <person name="Linde J."/>
            <person name="Jacobsen I.D."/>
            <person name="Marz M."/>
            <person name="Brakhage A.A."/>
            <person name="Gabaldon T."/>
            <person name="Bocker S."/>
            <person name="Voigt K."/>
        </authorList>
    </citation>
    <scope>NUCLEOTIDE SEQUENCE [LARGE SCALE GENOMIC DNA]</scope>
    <source>
        <strain evidence="10">FSU 9682</strain>
    </source>
</reference>
<evidence type="ECO:0000259" key="9">
    <source>
        <dbReference type="PROSITE" id="PS50212"/>
    </source>
</evidence>
<evidence type="ECO:0000256" key="4">
    <source>
        <dbReference type="PROSITE-ProRule" id="PRU00192"/>
    </source>
</evidence>
<dbReference type="InterPro" id="IPR056685">
    <property type="entry name" value="DUF7783"/>
</dbReference>
<feature type="compositionally biased region" description="Polar residues" evidence="5">
    <location>
        <begin position="720"/>
        <end position="732"/>
    </location>
</feature>
<evidence type="ECO:0000259" key="6">
    <source>
        <dbReference type="PROSITE" id="PS50002"/>
    </source>
</evidence>
<dbReference type="Gene3D" id="1.20.870.10">
    <property type="entry name" value="Son of sevenless (SoS) protein Chain: S domain 1"/>
    <property type="match status" value="1"/>
</dbReference>
<dbReference type="OrthoDB" id="546434at2759"/>
<evidence type="ECO:0000256" key="1">
    <source>
        <dbReference type="ARBA" id="ARBA00022443"/>
    </source>
</evidence>
<dbReference type="InterPro" id="IPR036020">
    <property type="entry name" value="WW_dom_sf"/>
</dbReference>
<dbReference type="VEuPathDB" id="FungiDB:LCOR_11695.1"/>
<dbReference type="PANTHER" id="PTHR23113">
    <property type="entry name" value="GUANINE NUCLEOTIDE EXCHANGE FACTOR"/>
    <property type="match status" value="1"/>
</dbReference>
<feature type="domain" description="Ras-GEF" evidence="7">
    <location>
        <begin position="942"/>
        <end position="1179"/>
    </location>
</feature>
<feature type="compositionally biased region" description="Low complexity" evidence="5">
    <location>
        <begin position="618"/>
        <end position="632"/>
    </location>
</feature>
<comment type="caution">
    <text evidence="10">The sequence shown here is derived from an EMBL/GenBank/DDBJ whole genome shotgun (WGS) entry which is preliminary data.</text>
</comment>
<feature type="domain" description="WW" evidence="8">
    <location>
        <begin position="144"/>
        <end position="178"/>
    </location>
</feature>
<feature type="region of interest" description="Disordered" evidence="5">
    <location>
        <begin position="173"/>
        <end position="232"/>
    </location>
</feature>
<dbReference type="SMART" id="SM00326">
    <property type="entry name" value="SH3"/>
    <property type="match status" value="1"/>
</dbReference>
<feature type="compositionally biased region" description="Basic and acidic residues" evidence="5">
    <location>
        <begin position="204"/>
        <end position="219"/>
    </location>
</feature>
<evidence type="ECO:0000256" key="2">
    <source>
        <dbReference type="ARBA" id="ARBA00022658"/>
    </source>
</evidence>
<dbReference type="STRING" id="1263082.A0A068SEY3"/>
<feature type="compositionally biased region" description="Polar residues" evidence="5">
    <location>
        <begin position="296"/>
        <end position="306"/>
    </location>
</feature>
<keyword evidence="2 3" id="KW-0344">Guanine-nucleotide releasing factor</keyword>
<dbReference type="GO" id="GO:0051301">
    <property type="term" value="P:cell division"/>
    <property type="evidence" value="ECO:0007669"/>
    <property type="project" value="UniProtKB-KW"/>
</dbReference>
<dbReference type="Pfam" id="PF00618">
    <property type="entry name" value="RasGEF_N"/>
    <property type="match status" value="1"/>
</dbReference>
<dbReference type="InterPro" id="IPR001895">
    <property type="entry name" value="RASGEF_cat_dom"/>
</dbReference>
<dbReference type="AlphaFoldDB" id="A0A068SEY3"/>
<accession>A0A068SEY3</accession>
<feature type="domain" description="SH3" evidence="6">
    <location>
        <begin position="5"/>
        <end position="64"/>
    </location>
</feature>
<proteinExistence type="predicted"/>
<dbReference type="Gene3D" id="2.30.30.40">
    <property type="entry name" value="SH3 Domains"/>
    <property type="match status" value="1"/>
</dbReference>
<dbReference type="GO" id="GO:0007265">
    <property type="term" value="P:Ras protein signal transduction"/>
    <property type="evidence" value="ECO:0007669"/>
    <property type="project" value="TreeGrafter"/>
</dbReference>
<evidence type="ECO:0000256" key="5">
    <source>
        <dbReference type="SAM" id="MobiDB-lite"/>
    </source>
</evidence>
<dbReference type="PROSITE" id="PS50002">
    <property type="entry name" value="SH3"/>
    <property type="match status" value="1"/>
</dbReference>
<dbReference type="CDD" id="cd00201">
    <property type="entry name" value="WW"/>
    <property type="match status" value="1"/>
</dbReference>
<dbReference type="Gene3D" id="1.10.840.10">
    <property type="entry name" value="Ras guanine-nucleotide exchange factors catalytic domain"/>
    <property type="match status" value="1"/>
</dbReference>
<gene>
    <name evidence="10" type="ORF">LCOR_11695.1</name>
</gene>
<dbReference type="InterPro" id="IPR019804">
    <property type="entry name" value="Ras_G-nucl-exch_fac_CS"/>
</dbReference>
<sequence length="1196" mass="133843">MSKVPILCRVQARYPFNSNDPSSLSFQQGDFIEVLTKLDSGWWDGWCNGVRGWFPSNYVQVIDDYEQEDDTAECRGSIADPRLHREENFTRYTSTSDESDIVTPRTKNGVPLRTNNEYRLSLPYQGLDPPDLSKSSMAQVKSKPMLPPNWSLQMTEDGSECYYYNHVTGEMRSTHPEDVSDDDNASYGVNGSIDDEEEEEEDYDFKSVDSRPWEERTPDDTTTPEKIPSPWIKRTNSQGRICYFNPATNQMVVDLSEIDPSTGKIKSDEQWRPPLPDDPPTPSIPPKPLPRSPSRQTSVRRTSVIDNNEPLTWNKLSAHIALAIHNLNTAAKNGQRTLFIPNAAAIVNAIRMMLITSGTIDKESVYIKGNSVLRAHHRAMMASMSKLVLSSQLSADSTSENIGKMLSDSNELLLAVRNFVTTCQEIPVAVQHMDPILTDKAPRKAGESSAAAAAAAAAGTPRTKYTLQSDLADNLETYGASMHESLEAMLQSIRRDVSSEESRFSLAALVFTQFRNLANQTAQFIGIIEDIDYNGMDESPNVLELRRSRQRLSDGLGTLFCWMQSMTDERMALKNVVSEMENASASVSNSIRSICSCVEQLVRERGKSTPATPTSNQAPLSPSPAATTTTSTNLADSIIHEEEEGSLEKEGEESPASAASAAAAESISETATTSTSALEESESKATSEAALTTTPGSPTAESMSPPASVTSGLSAAESARSPTTATGSQSKATSRKLQKFFGDDAPAAVAAASKPSVNERMSFLEYDYEPNEIVFNMEGYVKGGTLPALVERLTLHDYLDMNFINTFLLTYRSFCSSMELLNLLKARYNLKVPEGLTEEEEEMWTQKKLKLVRLRVFNVLKNWLELYYNEDDHIILEPLEEFTATSIRSSSSFSADQLEKLIRMRKEDQSQGGLKKMVLTLPDPPEPILPRNRKKLRLMDIDTLEMARQLTIMDFNLYSSIRPVECLDKAWSKDSGDDTNVAVNIRASIEYCNEVTSWVSDAILSQSDIKKRSNVIKHWVQVAEKCRLLNNFNTCMAILSAFDNSSVGRLKRTWEMVGARTNQTLSQIRKLMGANRNFTEYRAIIHSINPPCIPFLGIYLQDLTFIEDGNPNYLKKSKELINFAKRAKTAEVIREIQQYQSSLYRLKPVEELQQFIQANLQSTRDEEQLYNESLKLEPREREDEKITRLLQESGFL</sequence>
<name>A0A068SEY3_9FUNG</name>
<keyword evidence="1 4" id="KW-0728">SH3 domain</keyword>
<feature type="compositionally biased region" description="Acidic residues" evidence="5">
    <location>
        <begin position="193"/>
        <end position="203"/>
    </location>
</feature>
<dbReference type="InterPro" id="IPR001452">
    <property type="entry name" value="SH3_domain"/>
</dbReference>
<dbReference type="InterPro" id="IPR000651">
    <property type="entry name" value="Ras-like_Gua-exchang_fac_N"/>
</dbReference>
<feature type="domain" description="N-terminal Ras-GEF" evidence="9">
    <location>
        <begin position="777"/>
        <end position="906"/>
    </location>
</feature>
<dbReference type="SMART" id="SM00147">
    <property type="entry name" value="RasGEF"/>
    <property type="match status" value="1"/>
</dbReference>
<keyword evidence="10" id="KW-0132">Cell division</keyword>
<dbReference type="GO" id="GO:0005886">
    <property type="term" value="C:plasma membrane"/>
    <property type="evidence" value="ECO:0007669"/>
    <property type="project" value="TreeGrafter"/>
</dbReference>
<dbReference type="InterPro" id="IPR036964">
    <property type="entry name" value="RASGEF_cat_dom_sf"/>
</dbReference>
<dbReference type="Pfam" id="PF00617">
    <property type="entry name" value="RasGEF"/>
    <property type="match status" value="1"/>
</dbReference>
<dbReference type="Pfam" id="PF00018">
    <property type="entry name" value="SH3_1"/>
    <property type="match status" value="1"/>
</dbReference>
<dbReference type="GO" id="GO:0005085">
    <property type="term" value="F:guanyl-nucleotide exchange factor activity"/>
    <property type="evidence" value="ECO:0007669"/>
    <property type="project" value="UniProtKB-KW"/>
</dbReference>
<dbReference type="PROSITE" id="PS00720">
    <property type="entry name" value="RASGEF"/>
    <property type="match status" value="1"/>
</dbReference>
<dbReference type="InterPro" id="IPR036028">
    <property type="entry name" value="SH3-like_dom_sf"/>
</dbReference>
<dbReference type="PANTHER" id="PTHR23113:SF368">
    <property type="entry name" value="CELL DIVISION CONTROL PROTEIN 25"/>
    <property type="match status" value="1"/>
</dbReference>
<feature type="compositionally biased region" description="Pro residues" evidence="5">
    <location>
        <begin position="273"/>
        <end position="291"/>
    </location>
</feature>
<evidence type="ECO:0000313" key="11">
    <source>
        <dbReference type="Proteomes" id="UP000027586"/>
    </source>
</evidence>
<feature type="compositionally biased region" description="Acidic residues" evidence="5">
    <location>
        <begin position="641"/>
        <end position="653"/>
    </location>
</feature>
<feature type="compositionally biased region" description="Low complexity" evidence="5">
    <location>
        <begin position="654"/>
        <end position="694"/>
    </location>
</feature>
<dbReference type="SUPFAM" id="SSF48366">
    <property type="entry name" value="Ras GEF"/>
    <property type="match status" value="1"/>
</dbReference>
<dbReference type="InterPro" id="IPR023578">
    <property type="entry name" value="Ras_GEF_dom_sf"/>
</dbReference>
<dbReference type="PROSITE" id="PS50009">
    <property type="entry name" value="RASGEF_CAT"/>
    <property type="match status" value="1"/>
</dbReference>
<dbReference type="InterPro" id="IPR008937">
    <property type="entry name" value="Ras-like_GEF"/>
</dbReference>
<dbReference type="PRINTS" id="PR00452">
    <property type="entry name" value="SH3DOMAIN"/>
</dbReference>
<evidence type="ECO:0000313" key="10">
    <source>
        <dbReference type="EMBL" id="CDH60918.1"/>
    </source>
</evidence>
<dbReference type="CDD" id="cd06224">
    <property type="entry name" value="REM"/>
    <property type="match status" value="1"/>
</dbReference>
<feature type="region of interest" description="Disordered" evidence="5">
    <location>
        <begin position="261"/>
        <end position="306"/>
    </location>
</feature>
<organism evidence="10 11">
    <name type="scientific">Lichtheimia corymbifera JMRC:FSU:9682</name>
    <dbReference type="NCBI Taxonomy" id="1263082"/>
    <lineage>
        <taxon>Eukaryota</taxon>
        <taxon>Fungi</taxon>
        <taxon>Fungi incertae sedis</taxon>
        <taxon>Mucoromycota</taxon>
        <taxon>Mucoromycotina</taxon>
        <taxon>Mucoromycetes</taxon>
        <taxon>Mucorales</taxon>
        <taxon>Lichtheimiaceae</taxon>
        <taxon>Lichtheimia</taxon>
    </lineage>
</organism>
<dbReference type="FunFam" id="2.30.30.40:FF:000072">
    <property type="entry name" value="Unconventional Myosin IB"/>
    <property type="match status" value="1"/>
</dbReference>
<keyword evidence="11" id="KW-1185">Reference proteome</keyword>
<dbReference type="Proteomes" id="UP000027586">
    <property type="component" value="Unassembled WGS sequence"/>
</dbReference>
<evidence type="ECO:0000256" key="3">
    <source>
        <dbReference type="PROSITE-ProRule" id="PRU00168"/>
    </source>
</evidence>
<dbReference type="PROSITE" id="PS50212">
    <property type="entry name" value="RASGEF_NTER"/>
    <property type="match status" value="1"/>
</dbReference>
<feature type="region of interest" description="Disordered" evidence="5">
    <location>
        <begin position="606"/>
        <end position="734"/>
    </location>
</feature>
<dbReference type="CDD" id="cd00155">
    <property type="entry name" value="RasGEF"/>
    <property type="match status" value="1"/>
</dbReference>
<keyword evidence="10" id="KW-0131">Cell cycle</keyword>
<dbReference type="SMART" id="SM00229">
    <property type="entry name" value="RasGEFN"/>
    <property type="match status" value="1"/>
</dbReference>
<dbReference type="EMBL" id="CBTN010000115">
    <property type="protein sequence ID" value="CDH60918.1"/>
    <property type="molecule type" value="Genomic_DNA"/>
</dbReference>
<feature type="compositionally biased region" description="Polar residues" evidence="5">
    <location>
        <begin position="695"/>
        <end position="713"/>
    </location>
</feature>
<evidence type="ECO:0000259" key="8">
    <source>
        <dbReference type="PROSITE" id="PS50020"/>
    </source>
</evidence>
<dbReference type="PROSITE" id="PS50020">
    <property type="entry name" value="WW_DOMAIN_2"/>
    <property type="match status" value="1"/>
</dbReference>
<dbReference type="SUPFAM" id="SSF51045">
    <property type="entry name" value="WW domain"/>
    <property type="match status" value="1"/>
</dbReference>
<dbReference type="CDD" id="cd11883">
    <property type="entry name" value="SH3_Sdc25"/>
    <property type="match status" value="1"/>
</dbReference>
<dbReference type="SUPFAM" id="SSF50044">
    <property type="entry name" value="SH3-domain"/>
    <property type="match status" value="1"/>
</dbReference>
<protein>
    <submittedName>
        <fullName evidence="10">Cell division control protein</fullName>
    </submittedName>
</protein>
<evidence type="ECO:0000259" key="7">
    <source>
        <dbReference type="PROSITE" id="PS50009"/>
    </source>
</evidence>
<dbReference type="Gene3D" id="2.20.70.10">
    <property type="match status" value="1"/>
</dbReference>
<dbReference type="Pfam" id="PF25006">
    <property type="entry name" value="DUF7783"/>
    <property type="match status" value="1"/>
</dbReference>
<dbReference type="InterPro" id="IPR001202">
    <property type="entry name" value="WW_dom"/>
</dbReference>